<protein>
    <submittedName>
        <fullName evidence="1">Uncharacterized protein</fullName>
    </submittedName>
</protein>
<sequence>MSTLVTIHYSSLDAAFQAHPVRIADWGYIRCREADLTPFGVVFFDDVEDPGACRRAAFAAEGGGLIVLTIYAAAVGDAVLFASDRRIDSARHWRDGVPDAFAHWLDAFDFVYFGAPT</sequence>
<evidence type="ECO:0000313" key="2">
    <source>
        <dbReference type="Proteomes" id="UP000494301"/>
    </source>
</evidence>
<dbReference type="AlphaFoldDB" id="A0A6J5JDN5"/>
<gene>
    <name evidence="1" type="ORF">BLA3211_05586</name>
</gene>
<reference evidence="1 2" key="1">
    <citation type="submission" date="2020-04" db="EMBL/GenBank/DDBJ databases">
        <authorList>
            <person name="Depoorter E."/>
        </authorList>
    </citation>
    <scope>NUCLEOTIDE SEQUENCE [LARGE SCALE GENOMIC DNA]</scope>
    <source>
        <strain evidence="1 2">BCC0217</strain>
    </source>
</reference>
<dbReference type="RefSeq" id="WP_175222778.1">
    <property type="nucleotide sequence ID" value="NZ_CABWIL020000022.1"/>
</dbReference>
<dbReference type="Proteomes" id="UP000494301">
    <property type="component" value="Unassembled WGS sequence"/>
</dbReference>
<name>A0A6J5JDN5_9BURK</name>
<evidence type="ECO:0000313" key="1">
    <source>
        <dbReference type="EMBL" id="CAB3969707.1"/>
    </source>
</evidence>
<organism evidence="1 2">
    <name type="scientific">Burkholderia aenigmatica</name>
    <dbReference type="NCBI Taxonomy" id="2015348"/>
    <lineage>
        <taxon>Bacteria</taxon>
        <taxon>Pseudomonadati</taxon>
        <taxon>Pseudomonadota</taxon>
        <taxon>Betaproteobacteria</taxon>
        <taxon>Burkholderiales</taxon>
        <taxon>Burkholderiaceae</taxon>
        <taxon>Burkholderia</taxon>
        <taxon>Burkholderia cepacia complex</taxon>
    </lineage>
</organism>
<dbReference type="EMBL" id="CABWIL020000022">
    <property type="protein sequence ID" value="CAB3969707.1"/>
    <property type="molecule type" value="Genomic_DNA"/>
</dbReference>
<accession>A0A6J5JDN5</accession>
<proteinExistence type="predicted"/>